<proteinExistence type="predicted"/>
<feature type="non-terminal residue" evidence="1">
    <location>
        <position position="55"/>
    </location>
</feature>
<sequence length="55" mass="6185">MSENMVENPIAKVDYEEAKKLADLGAIVQDLGFTMKTCSRLKKLLKEKSQDSLLI</sequence>
<name>X0WZM1_9ZZZZ</name>
<comment type="caution">
    <text evidence="1">The sequence shown here is derived from an EMBL/GenBank/DDBJ whole genome shotgun (WGS) entry which is preliminary data.</text>
</comment>
<dbReference type="EMBL" id="BARS01046274">
    <property type="protein sequence ID" value="GAG28642.1"/>
    <property type="molecule type" value="Genomic_DNA"/>
</dbReference>
<reference evidence="1" key="1">
    <citation type="journal article" date="2014" name="Front. Microbiol.">
        <title>High frequency of phylogenetically diverse reductive dehalogenase-homologous genes in deep subseafloor sedimentary metagenomes.</title>
        <authorList>
            <person name="Kawai M."/>
            <person name="Futagami T."/>
            <person name="Toyoda A."/>
            <person name="Takaki Y."/>
            <person name="Nishi S."/>
            <person name="Hori S."/>
            <person name="Arai W."/>
            <person name="Tsubouchi T."/>
            <person name="Morono Y."/>
            <person name="Uchiyama I."/>
            <person name="Ito T."/>
            <person name="Fujiyama A."/>
            <person name="Inagaki F."/>
            <person name="Takami H."/>
        </authorList>
    </citation>
    <scope>NUCLEOTIDE SEQUENCE</scope>
    <source>
        <strain evidence="1">Expedition CK06-06</strain>
    </source>
</reference>
<dbReference type="AlphaFoldDB" id="X0WZM1"/>
<evidence type="ECO:0000313" key="1">
    <source>
        <dbReference type="EMBL" id="GAG28642.1"/>
    </source>
</evidence>
<accession>X0WZM1</accession>
<protein>
    <submittedName>
        <fullName evidence="1">Uncharacterized protein</fullName>
    </submittedName>
</protein>
<gene>
    <name evidence="1" type="ORF">S01H1_69676</name>
</gene>
<organism evidence="1">
    <name type="scientific">marine sediment metagenome</name>
    <dbReference type="NCBI Taxonomy" id="412755"/>
    <lineage>
        <taxon>unclassified sequences</taxon>
        <taxon>metagenomes</taxon>
        <taxon>ecological metagenomes</taxon>
    </lineage>
</organism>